<name>A0ABR4A6U1_9LECA</name>
<keyword evidence="2" id="KW-1185">Reference proteome</keyword>
<sequence length="66" mass="7304">MPVDIRNLILRTWDKVTANELKSGFEQQKSPPAYITAFDGLTCCILPTVIAEWDVEAGAEDALKIP</sequence>
<protein>
    <submittedName>
        <fullName evidence="1">Uncharacterized protein</fullName>
    </submittedName>
</protein>
<accession>A0ABR4A6U1</accession>
<organism evidence="1 2">
    <name type="scientific">Stereocaulon virgatum</name>
    <dbReference type="NCBI Taxonomy" id="373712"/>
    <lineage>
        <taxon>Eukaryota</taxon>
        <taxon>Fungi</taxon>
        <taxon>Dikarya</taxon>
        <taxon>Ascomycota</taxon>
        <taxon>Pezizomycotina</taxon>
        <taxon>Lecanoromycetes</taxon>
        <taxon>OSLEUM clade</taxon>
        <taxon>Lecanoromycetidae</taxon>
        <taxon>Lecanorales</taxon>
        <taxon>Lecanorineae</taxon>
        <taxon>Stereocaulaceae</taxon>
        <taxon>Stereocaulon</taxon>
    </lineage>
</organism>
<reference evidence="1 2" key="1">
    <citation type="submission" date="2024-09" db="EMBL/GenBank/DDBJ databases">
        <title>Rethinking Asexuality: The Enigmatic Case of Functional Sexual Genes in Lepraria (Stereocaulaceae).</title>
        <authorList>
            <person name="Doellman M."/>
            <person name="Sun Y."/>
            <person name="Barcenas-Pena A."/>
            <person name="Lumbsch H.T."/>
            <person name="Grewe F."/>
        </authorList>
    </citation>
    <scope>NUCLEOTIDE SEQUENCE [LARGE SCALE GENOMIC DNA]</scope>
    <source>
        <strain evidence="1 2">Mercado 3170</strain>
    </source>
</reference>
<dbReference type="EMBL" id="JBEFKJ010000021">
    <property type="protein sequence ID" value="KAL2040474.1"/>
    <property type="molecule type" value="Genomic_DNA"/>
</dbReference>
<proteinExistence type="predicted"/>
<dbReference type="Proteomes" id="UP001590950">
    <property type="component" value="Unassembled WGS sequence"/>
</dbReference>
<comment type="caution">
    <text evidence="1">The sequence shown here is derived from an EMBL/GenBank/DDBJ whole genome shotgun (WGS) entry which is preliminary data.</text>
</comment>
<evidence type="ECO:0000313" key="2">
    <source>
        <dbReference type="Proteomes" id="UP001590950"/>
    </source>
</evidence>
<evidence type="ECO:0000313" key="1">
    <source>
        <dbReference type="EMBL" id="KAL2040474.1"/>
    </source>
</evidence>
<gene>
    <name evidence="1" type="ORF">N7G274_006917</name>
</gene>